<dbReference type="Proteomes" id="UP000309997">
    <property type="component" value="Unassembled WGS sequence"/>
</dbReference>
<comment type="caution">
    <text evidence="1">The sequence shown here is derived from an EMBL/GenBank/DDBJ whole genome shotgun (WGS) entry which is preliminary data.</text>
</comment>
<protein>
    <submittedName>
        <fullName evidence="1">Uncharacterized protein</fullName>
    </submittedName>
</protein>
<gene>
    <name evidence="1" type="ORF">D5086_008913</name>
</gene>
<evidence type="ECO:0000313" key="2">
    <source>
        <dbReference type="Proteomes" id="UP000309997"/>
    </source>
</evidence>
<name>A0ACC4CID2_POPAL</name>
<organism evidence="1 2">
    <name type="scientific">Populus alba</name>
    <name type="common">White poplar</name>
    <dbReference type="NCBI Taxonomy" id="43335"/>
    <lineage>
        <taxon>Eukaryota</taxon>
        <taxon>Viridiplantae</taxon>
        <taxon>Streptophyta</taxon>
        <taxon>Embryophyta</taxon>
        <taxon>Tracheophyta</taxon>
        <taxon>Spermatophyta</taxon>
        <taxon>Magnoliopsida</taxon>
        <taxon>eudicotyledons</taxon>
        <taxon>Gunneridae</taxon>
        <taxon>Pentapetalae</taxon>
        <taxon>rosids</taxon>
        <taxon>fabids</taxon>
        <taxon>Malpighiales</taxon>
        <taxon>Salicaceae</taxon>
        <taxon>Saliceae</taxon>
        <taxon>Populus</taxon>
    </lineage>
</organism>
<proteinExistence type="predicted"/>
<reference evidence="1 2" key="1">
    <citation type="journal article" date="2024" name="Plant Biotechnol. J.">
        <title>Genome and CRISPR/Cas9 system of a widespread forest tree (Populus alba) in the world.</title>
        <authorList>
            <person name="Liu Y.J."/>
            <person name="Jiang P.F."/>
            <person name="Han X.M."/>
            <person name="Li X.Y."/>
            <person name="Wang H.M."/>
            <person name="Wang Y.J."/>
            <person name="Wang X.X."/>
            <person name="Zeng Q.Y."/>
        </authorList>
    </citation>
    <scope>NUCLEOTIDE SEQUENCE [LARGE SCALE GENOMIC DNA]</scope>
    <source>
        <strain evidence="2">cv. PAL-ZL1</strain>
    </source>
</reference>
<keyword evidence="2" id="KW-1185">Reference proteome</keyword>
<sequence length="3361" mass="379938">MLRDFKFLRRNAKNNDETENVPVNPRDSLASQSSTDSTRPPLNTIQDPFPNPNPRHDKTPNKPKVRNFEPLRTPDKVSKYRFGWAQRNESGGSSVISNESREEVRTDFRDLSKGGGGFGASGPNVTPRGNKRANSESNSTQSTPSKSVVSKPPVNSGFRGKGGSFSALYRGLPVSGGLGGTTVVNSVEVPHFDLKEDPSFWMEHNVQVLIRVRPLNSMERSMHGYNRCLKQESAQSIAWIGQPETRFTFDHVACETVDQEMLFRMAGLPMVENCLSGYNSCMFAYGQTGSGKTYTMLGEIDGLEVKPSPNRGMTPRIFEFLFARIQAEEESRKDERLKYNCKCSFLEIYNEQITDLLDPSSTNLLLREDVKKGVYVENLSEFEVQTVSDILKLLTQGSLNRKVAATNMNRESSRSHSVFTCVIESRWEKDSATNLRFARLNLVDLAGSERQKSSGAEGERLKEAANINKSLSTLGSLLPPFSGLHRCLCLLPMITCLFLSAMQDSLGGNSKTMIIANVSPSICCAAETLNTLKFAQRAKLIQNNAVVNEDSSGDVIALQHQIRLLKEELSFLKRQNVSRSLSFGSTGKDTMQEQDTASTEIMYDMDQQHADDLRGVGGKGIVRMSTKQLKSLETTLAGALRREQMAETSIKKLEAEIEQLNRLVRQREEDTRSSKMMLRFREDKIQRMESLVGGLLPPDTYLLEENQALSEEIQLIQAKVDKNPEVTRFALENIRLLDQLRRFQEFYEEGEREILLEEVSKLREQLLQFLDGKFMMQNLPNANGQPQEAMRTNKENDSLHLELKNTFNELDECRRNLNSCLEENQKLSREINDLQYMLDNLKSATHDRDGDIKMLKNFSGAPTSETVMLDGVQCKLESMEAAPEMMKHAEDILDLQLELDILKIILKEERSSHEEIKERSMCSTRDLELAKVQLNFVTKQFEDATCELKEVKLVVEALESQQILAINEMEDLRKSKIHYAKLLSEKELQMMVLKEQISEKELRDLPSKHSGGDNSTLQKKLKRMQDSLEKAKRLNVLYQNDHAFQASNEEEMDEVRQQAEAETAEVIVCMQEELSILQNQVNDCHLKEMETKNMVMLLETELKESREKLYVLTEENRGLNEMLEGKDGELKNLSEEWEFLACEVEAILADGQEAIMDAADQVDLISSSFPEKRIWISEQVGRLIRTISEKELLIEELGKCLEDANDKQNDVECMLNALRGAALVMNEANQQECNEKEEEILFLNSQLAAKTSTIAELENKVKAAELHASKASDCATVAFVVVNRLSEVNLNNLHELAYKNVQLSESAAITQRKEALLNDQATAIKEAEEQIQFLKMEVAELKETCAQLQQRLSEEEKHACAMEEKLEEIEESDILNTREKLAELKTGVSSIRSCMATHGKHDRSPDMNERQRDGTINNGGSGWSSSTIGKRSLGTSCGRKDEGLRTPQDVGLRIDVSESSSTTGKRSLGTSCGRKDEGLRTPKDVTISLLKGEIEFALESLKEVKREMAKLHAEKEEIWMSEKHSQESMRCFTTQILALQEVFSNFETQFETRIQTVNDKLQAFEHIIQEAGICWCQTKEFLEMELCDAKIVAAQKMAEASCMYAKFEEAQDTMKEADIMINELMIANEAMKLDMERMKQIEVKLTSERDMLDNEVQSLQSLNGLKDQQFKDLEIQFGLDLMETKDLVGQLEGVISQVQISFENFLSMLCEFHSLKALVLDSGKLVRSWLEDVWSEIIVKDSAVSVLHLCHMGILLETVTGLNAENGLLQHGLSESDSLITDLRERNSKTSRELQTCRTLKGKLLADIKNSFVRILRKEEETERFGLKLTSFEKKIYDIQLQEELMLQRSNYMGSQLAVLMKEMDSTNTNAVESLFNQEKMLEDEKELRNSQTELFMMDLCSKDIESFILASQLEEMCLREEAAEREHLNCCSILENLKNEIIFSKIDAELKEHLFVAKEADVALLQRKVKEANREVQDLLSSLKDVACSNDKLRSELGEVMTTRMRLLSQIQELEAECDKLQKNLKSKESDFEKSSSQIDVISQQKQDLQKSICQLETASSELQTELELKDLELRRLNWLEEENKSLKDEVSNLKTEKSLVLQDLEKKKSEVESSLSQVDMENDRLQDKILSLESVIVGLQTDLEMKSAEVNELQNSQSVAKADMCVKNQDLQSFVCKLNAMKDENILLRSEIRSHKKVLHEVLTKSALNTAKYVASVESVHSISHKLFNGMEKECYMLAEKMFHEICENIEGMSEFIKEIECLESCTADLVSDNMSLQAELLRKDDILKGLSFDLSLLQESASNTKDQKDKLKEVMASMEALEDELVVKSSELEQTVAHSQLLEAQLMEKIDAVSNLESDIAKGHLSLESLSCENLDLRAQIQETLAAKCSLEEELTEKRSLTESLETELSQMGDALGEMSDTIESLRSHLSELTSERDQLQLKMHSLEDKLQRTEAWAEETEAIAEEAQQTAESRKIYAEEKEAEVKLLERSVEELECTINVLENKVDILKGEAERQRLQREELEDELHSVKYQMQNVENVDTGIKRHLEEKERGLEEALKHIQILESSVSDKDAEISQFKAHVTELNLHAEAQASEYKQKFKALEAMVEQVKPEGHISHSTSSSSNKSEKNAAKSRGSSSPFKCIGLGLAQQIKSEKDEDLASARLRIEELESLAVNRQKEIFALNARLAAAESMTHDVIRDLLGVKLDMTNYVSLLDDKQVQKIAEKAQLGTFEPHAKDQEIIKLKQQLNGFIEERRGWLEEIDCKHAELVAAQVALEKLHQRDQLLKTESEMLKMENVNHKKKVMELEGEVKKLSGQQNIQQRIHHHAKIKEENNSLKIHNEDLSAKLRRAEINLSRMKEELAHHRASVGKSPYIDFEGEQRLMNKLKEIEDDKVQLAQKLLGLCTSILKAAGITKPVSSITPTVAEDALEQLKNRITSLERELQDLTVKGSEVKVSSLKSKNGNCKLHAGGSTALSRKRLQISNAKQEKEVRVALLGASGYTGAEIIRLLANHPYFGITVMTADRNAGKSMDSVFPHFITQKNLPVLVSTSDADFSDVDAVFCCLPHGTTQEIIKGLPKGLKIVDLSADFRLRNVSEYEEWYGQPHRAPDLQEEAVYGLTEILREEIKNANLVANPGCYPTSIQLPLVPLIKANLIEHKNIIVDAKSGVSGAGRGAKVANLYTELTEGIMSYGVTRHRHVPEIEQGLSDAAHSKVTISFTPHLMPMTRGMQSTIYVEMASGVTTDNLYQQLKVSYQDEEFVRLLEKGAVPRTHDVRGSNYCYINVFPDRIPGRAIIISVIDNLVKGASGQALQNLNIMMGFPENTGLGLSEILSLRSLYTLEELKRNMYYQLNN</sequence>
<dbReference type="EMBL" id="RCHU02000004">
    <property type="protein sequence ID" value="KAL3597276.1"/>
    <property type="molecule type" value="Genomic_DNA"/>
</dbReference>
<evidence type="ECO:0000313" key="1">
    <source>
        <dbReference type="EMBL" id="KAL3597276.1"/>
    </source>
</evidence>
<accession>A0ACC4CID2</accession>